<evidence type="ECO:0000313" key="3">
    <source>
        <dbReference type="Proteomes" id="UP001164286"/>
    </source>
</evidence>
<evidence type="ECO:0000313" key="2">
    <source>
        <dbReference type="EMBL" id="KAI9633407.1"/>
    </source>
</evidence>
<feature type="compositionally biased region" description="Low complexity" evidence="1">
    <location>
        <begin position="1"/>
        <end position="24"/>
    </location>
</feature>
<dbReference type="EMBL" id="JAKWFO010000009">
    <property type="protein sequence ID" value="KAI9633407.1"/>
    <property type="molecule type" value="Genomic_DNA"/>
</dbReference>
<accession>A0AA38H2E2</accession>
<feature type="region of interest" description="Disordered" evidence="1">
    <location>
        <begin position="1"/>
        <end position="30"/>
    </location>
</feature>
<dbReference type="PANTHER" id="PTHR13384:SF16">
    <property type="entry name" value="GROWTH REGULATION PROTEIN"/>
    <property type="match status" value="1"/>
</dbReference>
<proteinExistence type="predicted"/>
<name>A0AA38H2E2_9TREE</name>
<comment type="caution">
    <text evidence="2">The sequence shown here is derived from an EMBL/GenBank/DDBJ whole genome shotgun (WGS) entry which is preliminary data.</text>
</comment>
<dbReference type="GO" id="GO:0005634">
    <property type="term" value="C:nucleus"/>
    <property type="evidence" value="ECO:0007669"/>
    <property type="project" value="TreeGrafter"/>
</dbReference>
<gene>
    <name evidence="2" type="ORF">MKK02DRAFT_39028</name>
</gene>
<dbReference type="RefSeq" id="XP_052943184.1">
    <property type="nucleotide sequence ID" value="XM_053090406.1"/>
</dbReference>
<dbReference type="Gene3D" id="3.30.710.10">
    <property type="entry name" value="Potassium Channel Kv1.1, Chain A"/>
    <property type="match status" value="1"/>
</dbReference>
<dbReference type="GO" id="GO:0003723">
    <property type="term" value="F:RNA binding"/>
    <property type="evidence" value="ECO:0007669"/>
    <property type="project" value="TreeGrafter"/>
</dbReference>
<evidence type="ECO:0000256" key="1">
    <source>
        <dbReference type="SAM" id="MobiDB-lite"/>
    </source>
</evidence>
<dbReference type="InterPro" id="IPR011333">
    <property type="entry name" value="SKP1/BTB/POZ_sf"/>
</dbReference>
<dbReference type="AlphaFoldDB" id="A0AA38H2E2"/>
<keyword evidence="3" id="KW-1185">Reference proteome</keyword>
<dbReference type="GeneID" id="77729611"/>
<organism evidence="2 3">
    <name type="scientific">Dioszegia hungarica</name>
    <dbReference type="NCBI Taxonomy" id="4972"/>
    <lineage>
        <taxon>Eukaryota</taxon>
        <taxon>Fungi</taxon>
        <taxon>Dikarya</taxon>
        <taxon>Basidiomycota</taxon>
        <taxon>Agaricomycotina</taxon>
        <taxon>Tremellomycetes</taxon>
        <taxon>Tremellales</taxon>
        <taxon>Bulleribasidiaceae</taxon>
        <taxon>Dioszegia</taxon>
    </lineage>
</organism>
<dbReference type="Proteomes" id="UP001164286">
    <property type="component" value="Unassembled WGS sequence"/>
</dbReference>
<dbReference type="SUPFAM" id="SSF54695">
    <property type="entry name" value="POZ domain"/>
    <property type="match status" value="1"/>
</dbReference>
<sequence length="357" mass="39179">MSSNPITSVAPSSSPITSVSQSAPRPLAAGHNNPAHFTRLNLELRGQLFPVDRETLMLLPESVLLGLFPQGLVLSKPASWEGGDDGVFAVDFDPDCFNYILSFWSRAQLHFYGTPTTPGLFHAQKHIVEAAAQAAASSPTSASGPNSESTQNPLLSKQAIIVLREELEYFSITTPGALASVDKNGMGNEELREMKRACGRALEERRTIFAALQRNVNKENNLAEQHLIDMLCMSGFDRTDEWGYRACEPNRNIISSMALVLLKTGIHHPEPGTTDPATGEAAVPTVDAGQMATAQKLLLFWRKPARKCWWDGIEVDVPKSSSSKEMMKVKVWARRVWTLELSLVSLMTCKPLGEETC</sequence>
<protein>
    <submittedName>
        <fullName evidence="2">Phosphatase activator</fullName>
    </submittedName>
</protein>
<dbReference type="PANTHER" id="PTHR13384">
    <property type="entry name" value="G PATCH DOMAIN-CONTAINING PROTEIN 1"/>
    <property type="match status" value="1"/>
</dbReference>
<reference evidence="2" key="1">
    <citation type="journal article" date="2022" name="G3 (Bethesda)">
        <title>High quality genome of the basidiomycete yeast Dioszegia hungarica PDD-24b-2 isolated from cloud water.</title>
        <authorList>
            <person name="Jarrige D."/>
            <person name="Haridas S."/>
            <person name="Bleykasten-Grosshans C."/>
            <person name="Joly M."/>
            <person name="Nadalig T."/>
            <person name="Sancelme M."/>
            <person name="Vuilleumier S."/>
            <person name="Grigoriev I.V."/>
            <person name="Amato P."/>
            <person name="Bringel F."/>
        </authorList>
    </citation>
    <scope>NUCLEOTIDE SEQUENCE</scope>
    <source>
        <strain evidence="2">PDD-24b-2</strain>
    </source>
</reference>